<dbReference type="EMBL" id="JBBXMP010000012">
    <property type="protein sequence ID" value="KAL0069477.1"/>
    <property type="molecule type" value="Genomic_DNA"/>
</dbReference>
<reference evidence="2 3" key="1">
    <citation type="submission" date="2024-05" db="EMBL/GenBank/DDBJ databases">
        <title>A draft genome resource for the thread blight pathogen Marasmius tenuissimus strain MS-2.</title>
        <authorList>
            <person name="Yulfo-Soto G.E."/>
            <person name="Baruah I.K."/>
            <person name="Amoako-Attah I."/>
            <person name="Bukari Y."/>
            <person name="Meinhardt L.W."/>
            <person name="Bailey B.A."/>
            <person name="Cohen S.P."/>
        </authorList>
    </citation>
    <scope>NUCLEOTIDE SEQUENCE [LARGE SCALE GENOMIC DNA]</scope>
    <source>
        <strain evidence="2 3">MS-2</strain>
    </source>
</reference>
<evidence type="ECO:0000313" key="3">
    <source>
        <dbReference type="Proteomes" id="UP001437256"/>
    </source>
</evidence>
<dbReference type="PANTHER" id="PTHR40462">
    <property type="entry name" value="CHROMOSOME 1, WHOLE GENOME SHOTGUN SEQUENCE"/>
    <property type="match status" value="1"/>
</dbReference>
<organism evidence="2 3">
    <name type="scientific">Marasmius tenuissimus</name>
    <dbReference type="NCBI Taxonomy" id="585030"/>
    <lineage>
        <taxon>Eukaryota</taxon>
        <taxon>Fungi</taxon>
        <taxon>Dikarya</taxon>
        <taxon>Basidiomycota</taxon>
        <taxon>Agaricomycotina</taxon>
        <taxon>Agaricomycetes</taxon>
        <taxon>Agaricomycetidae</taxon>
        <taxon>Agaricales</taxon>
        <taxon>Marasmiineae</taxon>
        <taxon>Marasmiaceae</taxon>
        <taxon>Marasmius</taxon>
    </lineage>
</organism>
<dbReference type="PANTHER" id="PTHR40462:SF1">
    <property type="entry name" value="EXPRESSED PROTEIN"/>
    <property type="match status" value="1"/>
</dbReference>
<feature type="compositionally biased region" description="Polar residues" evidence="1">
    <location>
        <begin position="43"/>
        <end position="53"/>
    </location>
</feature>
<sequence>MNFCSDHDVTDALVGYKEEKVLATSLHSTTTRNSLIMDFLNKNNNNQQMSGAPQEQHKGQGGGLLGNLMHGSSGAPQDQVSGSGNTAGSGGGFMGKLNNAMGGGAAGEKNEDALDKGVDWVQENVMKQGPQNNESAAEQMKDEAISDAIRDQYKNMTGKDFPIADK</sequence>
<comment type="caution">
    <text evidence="2">The sequence shown here is derived from an EMBL/GenBank/DDBJ whole genome shotgun (WGS) entry which is preliminary data.</text>
</comment>
<feature type="compositionally biased region" description="Gly residues" evidence="1">
    <location>
        <begin position="85"/>
        <end position="94"/>
    </location>
</feature>
<feature type="region of interest" description="Disordered" evidence="1">
    <location>
        <begin position="43"/>
        <end position="116"/>
    </location>
</feature>
<evidence type="ECO:0000256" key="1">
    <source>
        <dbReference type="SAM" id="MobiDB-lite"/>
    </source>
</evidence>
<protein>
    <submittedName>
        <fullName evidence="2">Uncharacterized protein</fullName>
    </submittedName>
</protein>
<dbReference type="Proteomes" id="UP001437256">
    <property type="component" value="Unassembled WGS sequence"/>
</dbReference>
<name>A0ABR3AAB3_9AGAR</name>
<proteinExistence type="predicted"/>
<accession>A0ABR3AAB3</accession>
<evidence type="ECO:0000313" key="2">
    <source>
        <dbReference type="EMBL" id="KAL0069477.1"/>
    </source>
</evidence>
<gene>
    <name evidence="2" type="ORF">AAF712_003512</name>
</gene>
<keyword evidence="3" id="KW-1185">Reference proteome</keyword>